<gene>
    <name evidence="1" type="ORF">GO499_08420</name>
</gene>
<dbReference type="KEGG" id="amaq:GO499_08420"/>
<dbReference type="EMBL" id="CP046620">
    <property type="protein sequence ID" value="QHQ35221.1"/>
    <property type="molecule type" value="Genomic_DNA"/>
</dbReference>
<evidence type="ECO:0000313" key="1">
    <source>
        <dbReference type="EMBL" id="QHQ35221.1"/>
    </source>
</evidence>
<dbReference type="Proteomes" id="UP000464495">
    <property type="component" value="Chromosome"/>
</dbReference>
<sequence length="97" mass="10847">MDNSLHIKQMARSVAQRAIPKPVNVTDEAALRLIECAISITLSQVVGSRERLGHLLTLAQSPFETNGAERFRQFDYKDQGAILHRARKAVSRLHPNS</sequence>
<proteinExistence type="predicted"/>
<name>A0A6P1T0G5_9RHOB</name>
<keyword evidence="2" id="KW-1185">Reference proteome</keyword>
<protein>
    <submittedName>
        <fullName evidence="1">Uncharacterized protein</fullName>
    </submittedName>
</protein>
<accession>A0A6P1T0G5</accession>
<organism evidence="1 2">
    <name type="scientific">Algicella marina</name>
    <dbReference type="NCBI Taxonomy" id="2683284"/>
    <lineage>
        <taxon>Bacteria</taxon>
        <taxon>Pseudomonadati</taxon>
        <taxon>Pseudomonadota</taxon>
        <taxon>Alphaproteobacteria</taxon>
        <taxon>Rhodobacterales</taxon>
        <taxon>Paracoccaceae</taxon>
        <taxon>Algicella</taxon>
    </lineage>
</organism>
<dbReference type="RefSeq" id="WP_161861787.1">
    <property type="nucleotide sequence ID" value="NZ_CP046620.1"/>
</dbReference>
<evidence type="ECO:0000313" key="2">
    <source>
        <dbReference type="Proteomes" id="UP000464495"/>
    </source>
</evidence>
<dbReference type="AlphaFoldDB" id="A0A6P1T0G5"/>
<reference evidence="1 2" key="1">
    <citation type="submission" date="2019-12" db="EMBL/GenBank/DDBJ databases">
        <title>Complete genome sequence of Algicella marina strain 9Alg 56(T) isolated from the red alga Tichocarpus crinitus.</title>
        <authorList>
            <person name="Kim S.-G."/>
            <person name="Nedashkovskaya O.I."/>
        </authorList>
    </citation>
    <scope>NUCLEOTIDE SEQUENCE [LARGE SCALE GENOMIC DNA]</scope>
    <source>
        <strain evidence="1 2">9Alg 56</strain>
    </source>
</reference>